<dbReference type="GO" id="GO:0005634">
    <property type="term" value="C:nucleus"/>
    <property type="evidence" value="ECO:0007669"/>
    <property type="project" value="UniProtKB-SubCell"/>
</dbReference>
<keyword evidence="16" id="KW-1185">Reference proteome</keyword>
<feature type="compositionally biased region" description="Acidic residues" evidence="13">
    <location>
        <begin position="469"/>
        <end position="479"/>
    </location>
</feature>
<evidence type="ECO:0000256" key="3">
    <source>
        <dbReference type="ARBA" id="ARBA00022722"/>
    </source>
</evidence>
<protein>
    <recommendedName>
        <fullName evidence="11">Protein artemis</fullName>
    </recommendedName>
    <alternativeName>
        <fullName evidence="12">DNA cross-link repair 1C protein</fullName>
    </alternativeName>
</protein>
<keyword evidence="8" id="KW-0233">DNA recombination</keyword>
<keyword evidence="10" id="KW-0539">Nucleus</keyword>
<feature type="compositionally biased region" description="Polar residues" evidence="13">
    <location>
        <begin position="659"/>
        <end position="673"/>
    </location>
</feature>
<evidence type="ECO:0000259" key="14">
    <source>
        <dbReference type="Pfam" id="PF07522"/>
    </source>
</evidence>
<dbReference type="SUPFAM" id="SSF56281">
    <property type="entry name" value="Metallo-hydrolase/oxidoreductase"/>
    <property type="match status" value="1"/>
</dbReference>
<dbReference type="GO" id="GO:0006310">
    <property type="term" value="P:DNA recombination"/>
    <property type="evidence" value="ECO:0007669"/>
    <property type="project" value="UniProtKB-KW"/>
</dbReference>
<comment type="subcellular location">
    <subcellularLocation>
        <location evidence="1">Nucleus</location>
    </subcellularLocation>
</comment>
<evidence type="ECO:0000256" key="6">
    <source>
        <dbReference type="ARBA" id="ARBA00022801"/>
    </source>
</evidence>
<feature type="compositionally biased region" description="Polar residues" evidence="13">
    <location>
        <begin position="594"/>
        <end position="605"/>
    </location>
</feature>
<evidence type="ECO:0000256" key="9">
    <source>
        <dbReference type="ARBA" id="ARBA00023204"/>
    </source>
</evidence>
<feature type="compositionally biased region" description="Polar residues" evidence="13">
    <location>
        <begin position="719"/>
        <end position="736"/>
    </location>
</feature>
<evidence type="ECO:0000256" key="13">
    <source>
        <dbReference type="SAM" id="MobiDB-lite"/>
    </source>
</evidence>
<comment type="similarity">
    <text evidence="2">Belongs to the DNA repair metallo-beta-lactamase (DRMBL) family.</text>
</comment>
<feature type="compositionally biased region" description="Basic and acidic residues" evidence="13">
    <location>
        <begin position="432"/>
        <end position="452"/>
    </location>
</feature>
<dbReference type="EMBL" id="JAACJM010000114">
    <property type="protein sequence ID" value="KAF5345172.1"/>
    <property type="molecule type" value="Genomic_DNA"/>
</dbReference>
<feature type="compositionally biased region" description="Polar residues" evidence="13">
    <location>
        <begin position="684"/>
        <end position="694"/>
    </location>
</feature>
<comment type="caution">
    <text evidence="15">The sequence shown here is derived from an EMBL/GenBank/DDBJ whole genome shotgun (WGS) entry which is preliminary data.</text>
</comment>
<dbReference type="GO" id="GO:0003684">
    <property type="term" value="F:damaged DNA binding"/>
    <property type="evidence" value="ECO:0007669"/>
    <property type="project" value="TreeGrafter"/>
</dbReference>
<accession>A0A8H5CR84</accession>
<evidence type="ECO:0000256" key="12">
    <source>
        <dbReference type="ARBA" id="ARBA00042677"/>
    </source>
</evidence>
<feature type="compositionally biased region" description="Polar residues" evidence="13">
    <location>
        <begin position="486"/>
        <end position="500"/>
    </location>
</feature>
<evidence type="ECO:0000313" key="15">
    <source>
        <dbReference type="EMBL" id="KAF5345172.1"/>
    </source>
</evidence>
<dbReference type="InterPro" id="IPR011084">
    <property type="entry name" value="DRMBL"/>
</dbReference>
<keyword evidence="7" id="KW-0269">Exonuclease</keyword>
<keyword evidence="4" id="KW-0255">Endonuclease</keyword>
<name>A0A8H5CR84_9AGAR</name>
<evidence type="ECO:0000256" key="5">
    <source>
        <dbReference type="ARBA" id="ARBA00022763"/>
    </source>
</evidence>
<organism evidence="15 16">
    <name type="scientific">Tetrapyrgos nigripes</name>
    <dbReference type="NCBI Taxonomy" id="182062"/>
    <lineage>
        <taxon>Eukaryota</taxon>
        <taxon>Fungi</taxon>
        <taxon>Dikarya</taxon>
        <taxon>Basidiomycota</taxon>
        <taxon>Agaricomycotina</taxon>
        <taxon>Agaricomycetes</taxon>
        <taxon>Agaricomycetidae</taxon>
        <taxon>Agaricales</taxon>
        <taxon>Marasmiineae</taxon>
        <taxon>Marasmiaceae</taxon>
        <taxon>Tetrapyrgos</taxon>
    </lineage>
</organism>
<dbReference type="PANTHER" id="PTHR23240">
    <property type="entry name" value="DNA CROSS-LINK REPAIR PROTEIN PSO2/SNM1-RELATED"/>
    <property type="match status" value="1"/>
</dbReference>
<dbReference type="GO" id="GO:0035312">
    <property type="term" value="F:5'-3' DNA exonuclease activity"/>
    <property type="evidence" value="ECO:0007669"/>
    <property type="project" value="TreeGrafter"/>
</dbReference>
<dbReference type="Proteomes" id="UP000559256">
    <property type="component" value="Unassembled WGS sequence"/>
</dbReference>
<feature type="domain" description="DNA repair metallo-beta-lactamase" evidence="14">
    <location>
        <begin position="295"/>
        <end position="385"/>
    </location>
</feature>
<feature type="region of interest" description="Disordered" evidence="13">
    <location>
        <begin position="762"/>
        <end position="861"/>
    </location>
</feature>
<keyword evidence="9" id="KW-0234">DNA repair</keyword>
<feature type="compositionally biased region" description="Polar residues" evidence="13">
    <location>
        <begin position="571"/>
        <end position="585"/>
    </location>
</feature>
<gene>
    <name evidence="15" type="ORF">D9758_009666</name>
</gene>
<evidence type="ECO:0000313" key="16">
    <source>
        <dbReference type="Proteomes" id="UP000559256"/>
    </source>
</evidence>
<dbReference type="GO" id="GO:0036297">
    <property type="term" value="P:interstrand cross-link repair"/>
    <property type="evidence" value="ECO:0007669"/>
    <property type="project" value="TreeGrafter"/>
</dbReference>
<dbReference type="OrthoDB" id="5561659at2759"/>
<evidence type="ECO:0000256" key="2">
    <source>
        <dbReference type="ARBA" id="ARBA00010304"/>
    </source>
</evidence>
<keyword evidence="5" id="KW-0227">DNA damage</keyword>
<feature type="region of interest" description="Disordered" evidence="13">
    <location>
        <begin position="568"/>
        <end position="744"/>
    </location>
</feature>
<dbReference type="InterPro" id="IPR036866">
    <property type="entry name" value="RibonucZ/Hydroxyglut_hydro"/>
</dbReference>
<dbReference type="PANTHER" id="PTHR23240:SF8">
    <property type="entry name" value="PROTEIN ARTEMIS"/>
    <property type="match status" value="1"/>
</dbReference>
<reference evidence="15 16" key="1">
    <citation type="journal article" date="2020" name="ISME J.">
        <title>Uncovering the hidden diversity of litter-decomposition mechanisms in mushroom-forming fungi.</title>
        <authorList>
            <person name="Floudas D."/>
            <person name="Bentzer J."/>
            <person name="Ahren D."/>
            <person name="Johansson T."/>
            <person name="Persson P."/>
            <person name="Tunlid A."/>
        </authorList>
    </citation>
    <scope>NUCLEOTIDE SEQUENCE [LARGE SCALE GENOMIC DNA]</scope>
    <source>
        <strain evidence="15 16">CBS 291.85</strain>
    </source>
</reference>
<feature type="compositionally biased region" description="Basic and acidic residues" evidence="13">
    <location>
        <begin position="805"/>
        <end position="817"/>
    </location>
</feature>
<dbReference type="GO" id="GO:0006303">
    <property type="term" value="P:double-strand break repair via nonhomologous end joining"/>
    <property type="evidence" value="ECO:0007669"/>
    <property type="project" value="TreeGrafter"/>
</dbReference>
<dbReference type="AlphaFoldDB" id="A0A8H5CR84"/>
<dbReference type="Pfam" id="PF07522">
    <property type="entry name" value="DRMBL"/>
    <property type="match status" value="1"/>
</dbReference>
<proteinExistence type="inferred from homology"/>
<keyword evidence="3" id="KW-0540">Nuclease</keyword>
<sequence length="861" mass="96824">MPGLGTPFNSFILPYPIRVDAFTSVPNDAPYQPKLYLLTHTHSDHITGLQAKSFAQTVVCSADAKSMLLRHQAYGERALSSAGVRAEPQKTYAHLKKDPWVGPNKEICYEGTRDLLQPLRLNERTRFELDASEEGEVWITAFDANHCPGSVMYLVEGTEGAVLHTGDFRAEPWFLESLKHNPFLQPYLASNSPNESGYEFGNGVLKTLEAIYLDTACVMQTHQVPTKENATTGLISLLALYPPTTKFFINAWTWGYEDILKAIVRHFGCHIHLDSYKFDVFRRLKNDPFLSNLGTRDENATRFHSCERFERCSQVAPDDEEVVYVNPVSSMTPQMWEVYLEETKNKILVDPRKVKSLLVPLSRHSPLSELQAFVSLFRPKRVIPNALEPPLKEIDWAAIDKVFEQCLCTSTSSSKSKLPATPQPSKQLIKQVYRDEKEKRELRERKREEQRRAMQKLTGKQNPLRQEESENEDDEEEEDVAIKNIVTGSASVGDGNPSSGAGQGQRKGTKAREKEEKRFAKKWVVRTGEDVEVSGHRASASENGSKSKKGRMERRIGILVDWLGLRKKEGSSSPCRSGQFGNVQSEPGPGPRTAQVTTPTLQSGRMRQIAYDEDDIPLPCNWRSRCTEPSTPEANRRDVDERDYEWLSGGRTRRENQREGPSSSTTKTVTRSPVSPAGPLKPKPSTSTYTSHQQHPILIPSPNLPHKSAFSSKYPMPMRSSTPLLESQSSQLSNDYDSCDDDEERGRTAHFLFAQNRDEDFYGFEDDSGAIESPGHSAKSTPRRVRDGGGVSSTTSSHKISKGRTHAERTHPLDRRLTPNSSPVTRRHDLPLPSDLPPSFPPSMSASPRHRHDTTTSWQTR</sequence>
<keyword evidence="6" id="KW-0378">Hydrolase</keyword>
<feature type="region of interest" description="Disordered" evidence="13">
    <location>
        <begin position="412"/>
        <end position="552"/>
    </location>
</feature>
<evidence type="ECO:0000256" key="1">
    <source>
        <dbReference type="ARBA" id="ARBA00004123"/>
    </source>
</evidence>
<evidence type="ECO:0000256" key="11">
    <source>
        <dbReference type="ARBA" id="ARBA00039759"/>
    </source>
</evidence>
<evidence type="ECO:0000256" key="10">
    <source>
        <dbReference type="ARBA" id="ARBA00023242"/>
    </source>
</evidence>
<dbReference type="GO" id="GO:0000723">
    <property type="term" value="P:telomere maintenance"/>
    <property type="evidence" value="ECO:0007669"/>
    <property type="project" value="TreeGrafter"/>
</dbReference>
<evidence type="ECO:0000256" key="7">
    <source>
        <dbReference type="ARBA" id="ARBA00022839"/>
    </source>
</evidence>
<evidence type="ECO:0000256" key="8">
    <source>
        <dbReference type="ARBA" id="ARBA00023172"/>
    </source>
</evidence>
<dbReference type="Gene3D" id="3.60.15.10">
    <property type="entry name" value="Ribonuclease Z/Hydroxyacylglutathione hydrolase-like"/>
    <property type="match status" value="1"/>
</dbReference>
<dbReference type="GO" id="GO:0004519">
    <property type="term" value="F:endonuclease activity"/>
    <property type="evidence" value="ECO:0007669"/>
    <property type="project" value="UniProtKB-KW"/>
</dbReference>
<evidence type="ECO:0000256" key="4">
    <source>
        <dbReference type="ARBA" id="ARBA00022759"/>
    </source>
</evidence>